<accession>X1FMU3</accession>
<gene>
    <name evidence="1" type="ORF">S03H2_14925</name>
</gene>
<proteinExistence type="predicted"/>
<feature type="non-terminal residue" evidence="1">
    <location>
        <position position="1"/>
    </location>
</feature>
<sequence>TIEDIIEKSGKIEIQIRSLTIEDLGACDAVIDPLQMVEIERSDLPVIFTGEIPYQRYPYNPVIYKEQA</sequence>
<dbReference type="AlphaFoldDB" id="X1FMU3"/>
<dbReference type="EMBL" id="BARU01007577">
    <property type="protein sequence ID" value="GAH46302.1"/>
    <property type="molecule type" value="Genomic_DNA"/>
</dbReference>
<protein>
    <submittedName>
        <fullName evidence="1">Uncharacterized protein</fullName>
    </submittedName>
</protein>
<evidence type="ECO:0000313" key="1">
    <source>
        <dbReference type="EMBL" id="GAH46302.1"/>
    </source>
</evidence>
<comment type="caution">
    <text evidence="1">The sequence shown here is derived from an EMBL/GenBank/DDBJ whole genome shotgun (WGS) entry which is preliminary data.</text>
</comment>
<organism evidence="1">
    <name type="scientific">marine sediment metagenome</name>
    <dbReference type="NCBI Taxonomy" id="412755"/>
    <lineage>
        <taxon>unclassified sequences</taxon>
        <taxon>metagenomes</taxon>
        <taxon>ecological metagenomes</taxon>
    </lineage>
</organism>
<name>X1FMU3_9ZZZZ</name>
<reference evidence="1" key="1">
    <citation type="journal article" date="2014" name="Front. Microbiol.">
        <title>High frequency of phylogenetically diverse reductive dehalogenase-homologous genes in deep subseafloor sedimentary metagenomes.</title>
        <authorList>
            <person name="Kawai M."/>
            <person name="Futagami T."/>
            <person name="Toyoda A."/>
            <person name="Takaki Y."/>
            <person name="Nishi S."/>
            <person name="Hori S."/>
            <person name="Arai W."/>
            <person name="Tsubouchi T."/>
            <person name="Morono Y."/>
            <person name="Uchiyama I."/>
            <person name="Ito T."/>
            <person name="Fujiyama A."/>
            <person name="Inagaki F."/>
            <person name="Takami H."/>
        </authorList>
    </citation>
    <scope>NUCLEOTIDE SEQUENCE</scope>
    <source>
        <strain evidence="1">Expedition CK06-06</strain>
    </source>
</reference>